<sequence>MQTAELEPKGAPLLSKTFAVFSLTKKRLLTDAVRNRRHLVEDDDYRDMPRILLFFVRPFGMMTVADFWLVVVAGVGWCNAIKAELYVGSHTWTIDLEQWFWKWILNLYAS</sequence>
<evidence type="ECO:0000313" key="1">
    <source>
        <dbReference type="EMBL" id="KAL3568573.1"/>
    </source>
</evidence>
<gene>
    <name evidence="1" type="ORF">D5086_031224</name>
</gene>
<evidence type="ECO:0000313" key="2">
    <source>
        <dbReference type="Proteomes" id="UP000309997"/>
    </source>
</evidence>
<organism evidence="1 2">
    <name type="scientific">Populus alba</name>
    <name type="common">White poplar</name>
    <dbReference type="NCBI Taxonomy" id="43335"/>
    <lineage>
        <taxon>Eukaryota</taxon>
        <taxon>Viridiplantae</taxon>
        <taxon>Streptophyta</taxon>
        <taxon>Embryophyta</taxon>
        <taxon>Tracheophyta</taxon>
        <taxon>Spermatophyta</taxon>
        <taxon>Magnoliopsida</taxon>
        <taxon>eudicotyledons</taxon>
        <taxon>Gunneridae</taxon>
        <taxon>Pentapetalae</taxon>
        <taxon>rosids</taxon>
        <taxon>fabids</taxon>
        <taxon>Malpighiales</taxon>
        <taxon>Salicaceae</taxon>
        <taxon>Saliceae</taxon>
        <taxon>Populus</taxon>
    </lineage>
</organism>
<name>A0ACC4AQP3_POPAL</name>
<dbReference type="Proteomes" id="UP000309997">
    <property type="component" value="Unassembled WGS sequence"/>
</dbReference>
<accession>A0ACC4AQP3</accession>
<keyword evidence="2" id="KW-1185">Reference proteome</keyword>
<reference evidence="1 2" key="1">
    <citation type="journal article" date="2024" name="Plant Biotechnol. J.">
        <title>Genome and CRISPR/Cas9 system of a widespread forest tree (Populus alba) in the world.</title>
        <authorList>
            <person name="Liu Y.J."/>
            <person name="Jiang P.F."/>
            <person name="Han X.M."/>
            <person name="Li X.Y."/>
            <person name="Wang H.M."/>
            <person name="Wang Y.J."/>
            <person name="Wang X.X."/>
            <person name="Zeng Q.Y."/>
        </authorList>
    </citation>
    <scope>NUCLEOTIDE SEQUENCE [LARGE SCALE GENOMIC DNA]</scope>
    <source>
        <strain evidence="2">cv. PAL-ZL1</strain>
    </source>
</reference>
<comment type="caution">
    <text evidence="1">The sequence shown here is derived from an EMBL/GenBank/DDBJ whole genome shotgun (WGS) entry which is preliminary data.</text>
</comment>
<dbReference type="EMBL" id="RCHU02000017">
    <property type="protein sequence ID" value="KAL3568573.1"/>
    <property type="molecule type" value="Genomic_DNA"/>
</dbReference>
<protein>
    <submittedName>
        <fullName evidence="1">Uncharacterized protein</fullName>
    </submittedName>
</protein>
<proteinExistence type="predicted"/>